<accession>A0ABN6RC31</accession>
<name>A0ABN6RC31_STRNI</name>
<sequence length="169" mass="18972">MSNAYSPLPELNALKGLEDRLAGQYFAPGFELFAYDDDDRDWFCGMAGPEYLERLIYFAYANASGSYYALWRCDDRADLATLPVIFFGDEGDLGVVACGLRELFRLLACEPDDPEDECPGRQEYVAWLSRNFGLTAPQHAGEVTGPAEKQFGRRFADWVRLATDGEIDI</sequence>
<evidence type="ECO:0008006" key="3">
    <source>
        <dbReference type="Google" id="ProtNLM"/>
    </source>
</evidence>
<reference evidence="1" key="1">
    <citation type="submission" date="2022-06" db="EMBL/GenBank/DDBJ databases">
        <title>Complete genome sequence of Streptomyces nigrescens HEK616.</title>
        <authorList>
            <person name="Asamizu S."/>
            <person name="Onaka H."/>
        </authorList>
    </citation>
    <scope>NUCLEOTIDE SEQUENCE</scope>
    <source>
        <strain evidence="1">HEK616</strain>
        <plasmid evidence="1">SNP1</plasmid>
    </source>
</reference>
<protein>
    <recommendedName>
        <fullName evidence="3">SMI1/KNR4 family protein</fullName>
    </recommendedName>
</protein>
<geneLocation type="plasmid" evidence="1 2">
    <name>SNP1</name>
</geneLocation>
<evidence type="ECO:0000313" key="2">
    <source>
        <dbReference type="Proteomes" id="UP001059597"/>
    </source>
</evidence>
<dbReference type="EMBL" id="AP026074">
    <property type="protein sequence ID" value="BDM74194.1"/>
    <property type="molecule type" value="Genomic_DNA"/>
</dbReference>
<keyword evidence="1" id="KW-0614">Plasmid</keyword>
<keyword evidence="2" id="KW-1185">Reference proteome</keyword>
<gene>
    <name evidence="1" type="ORF">HEK616_76810</name>
</gene>
<dbReference type="Proteomes" id="UP001059597">
    <property type="component" value="Plasmid SNP1"/>
</dbReference>
<evidence type="ECO:0000313" key="1">
    <source>
        <dbReference type="EMBL" id="BDM74194.1"/>
    </source>
</evidence>
<proteinExistence type="predicted"/>
<dbReference type="RefSeq" id="WP_261957756.1">
    <property type="nucleotide sequence ID" value="NZ_AP026074.1"/>
</dbReference>
<organism evidence="1 2">
    <name type="scientific">Streptomyces nigrescens</name>
    <dbReference type="NCBI Taxonomy" id="1920"/>
    <lineage>
        <taxon>Bacteria</taxon>
        <taxon>Bacillati</taxon>
        <taxon>Actinomycetota</taxon>
        <taxon>Actinomycetes</taxon>
        <taxon>Kitasatosporales</taxon>
        <taxon>Streptomycetaceae</taxon>
        <taxon>Streptomyces</taxon>
    </lineage>
</organism>